<dbReference type="InterPro" id="IPR027417">
    <property type="entry name" value="P-loop_NTPase"/>
</dbReference>
<dbReference type="HOGENOM" id="CLU_000604_27_5_1"/>
<reference evidence="15" key="1">
    <citation type="journal article" date="2015" name="Genome Announc.">
        <title>Genome sequence of the AIDS-associated pathogen Penicillium marneffei (ATCC18224) and its near taxonomic relative Talaromyces stipitatus (ATCC10500).</title>
        <authorList>
            <person name="Nierman W.C."/>
            <person name="Fedorova-Abrams N.D."/>
            <person name="Andrianopoulos A."/>
        </authorList>
    </citation>
    <scope>NUCLEOTIDE SEQUENCE [LARGE SCALE GENOMIC DNA]</scope>
    <source>
        <strain evidence="15">ATCC 18224 / CBS 334.59 / QM 7333</strain>
    </source>
</reference>
<feature type="transmembrane region" description="Helical" evidence="11">
    <location>
        <begin position="452"/>
        <end position="477"/>
    </location>
</feature>
<dbReference type="GO" id="GO:0140359">
    <property type="term" value="F:ABC-type transporter activity"/>
    <property type="evidence" value="ECO:0007669"/>
    <property type="project" value="InterPro"/>
</dbReference>
<dbReference type="Gene3D" id="3.40.50.300">
    <property type="entry name" value="P-loop containing nucleotide triphosphate hydrolases"/>
    <property type="match status" value="2"/>
</dbReference>
<dbReference type="GO" id="GO:0016887">
    <property type="term" value="F:ATP hydrolysis activity"/>
    <property type="evidence" value="ECO:0007669"/>
    <property type="project" value="InterPro"/>
</dbReference>
<keyword evidence="5 11" id="KW-0812">Transmembrane</keyword>
<comment type="subcellular location">
    <subcellularLocation>
        <location evidence="1">Cell membrane</location>
        <topology evidence="1">Multi-pass membrane protein</topology>
    </subcellularLocation>
</comment>
<dbReference type="PhylomeDB" id="B6QLV6"/>
<dbReference type="InterPro" id="IPR003439">
    <property type="entry name" value="ABC_transporter-like_ATP-bd"/>
</dbReference>
<evidence type="ECO:0000256" key="1">
    <source>
        <dbReference type="ARBA" id="ARBA00004651"/>
    </source>
</evidence>
<dbReference type="SUPFAM" id="SSF52540">
    <property type="entry name" value="P-loop containing nucleoside triphosphate hydrolases"/>
    <property type="match status" value="2"/>
</dbReference>
<dbReference type="VEuPathDB" id="FungiDB:PMAA_058630"/>
<dbReference type="InterPro" id="IPR044726">
    <property type="entry name" value="ABCC_6TM_D2"/>
</dbReference>
<feature type="transmembrane region" description="Helical" evidence="11">
    <location>
        <begin position="370"/>
        <end position="391"/>
    </location>
</feature>
<feature type="transmembrane region" description="Helical" evidence="11">
    <location>
        <begin position="81"/>
        <end position="100"/>
    </location>
</feature>
<evidence type="ECO:0000256" key="6">
    <source>
        <dbReference type="ARBA" id="ARBA00022741"/>
    </source>
</evidence>
<feature type="transmembrane region" description="Helical" evidence="11">
    <location>
        <begin position="834"/>
        <end position="857"/>
    </location>
</feature>
<keyword evidence="4" id="KW-1003">Cell membrane</keyword>
<dbReference type="FunFam" id="3.40.50.300:FF:002145">
    <property type="entry name" value="ABC transporter (MsbA subfamily)"/>
    <property type="match status" value="1"/>
</dbReference>
<keyword evidence="3" id="KW-0813">Transport</keyword>
<dbReference type="GO" id="GO:0005524">
    <property type="term" value="F:ATP binding"/>
    <property type="evidence" value="ECO:0007669"/>
    <property type="project" value="UniProtKB-KW"/>
</dbReference>
<evidence type="ECO:0000313" key="15">
    <source>
        <dbReference type="Proteomes" id="UP000001294"/>
    </source>
</evidence>
<name>B6QLV6_TALMQ</name>
<evidence type="ECO:0000259" key="13">
    <source>
        <dbReference type="PROSITE" id="PS50929"/>
    </source>
</evidence>
<dbReference type="FunFam" id="1.20.1560.10:FF:000066">
    <property type="entry name" value="ABC multidrug transporter (Eurofung)"/>
    <property type="match status" value="1"/>
</dbReference>
<keyword evidence="8 11" id="KW-1133">Transmembrane helix</keyword>
<dbReference type="PROSITE" id="PS50929">
    <property type="entry name" value="ABC_TM1F"/>
    <property type="match status" value="2"/>
</dbReference>
<dbReference type="PANTHER" id="PTHR24223">
    <property type="entry name" value="ATP-BINDING CASSETTE SUB-FAMILY C"/>
    <property type="match status" value="1"/>
</dbReference>
<dbReference type="OrthoDB" id="6500128at2759"/>
<dbReference type="CDD" id="cd18580">
    <property type="entry name" value="ABC_6TM_ABCC_D2"/>
    <property type="match status" value="1"/>
</dbReference>
<dbReference type="InterPro" id="IPR003593">
    <property type="entry name" value="AAA+_ATPase"/>
</dbReference>
<comment type="similarity">
    <text evidence="2">Belongs to the ABC transporter superfamily. ABCC family. Conjugate transporter (TC 3.A.1.208) subfamily.</text>
</comment>
<organism evidence="14 15">
    <name type="scientific">Talaromyces marneffei (strain ATCC 18224 / CBS 334.59 / QM 7333)</name>
    <name type="common">Penicillium marneffei</name>
    <dbReference type="NCBI Taxonomy" id="441960"/>
    <lineage>
        <taxon>Eukaryota</taxon>
        <taxon>Fungi</taxon>
        <taxon>Dikarya</taxon>
        <taxon>Ascomycota</taxon>
        <taxon>Pezizomycotina</taxon>
        <taxon>Eurotiomycetes</taxon>
        <taxon>Eurotiomycetidae</taxon>
        <taxon>Eurotiales</taxon>
        <taxon>Trichocomaceae</taxon>
        <taxon>Talaromyces</taxon>
        <taxon>Talaromyces sect. Talaromyces</taxon>
    </lineage>
</organism>
<keyword evidence="7" id="KW-0067">ATP-binding</keyword>
<dbReference type="Gene3D" id="1.20.1560.10">
    <property type="entry name" value="ABC transporter type 1, transmembrane domain"/>
    <property type="match status" value="2"/>
</dbReference>
<evidence type="ECO:0000256" key="2">
    <source>
        <dbReference type="ARBA" id="ARBA00009726"/>
    </source>
</evidence>
<feature type="domain" description="ABC transmembrane type-1" evidence="13">
    <location>
        <begin position="244"/>
        <end position="518"/>
    </location>
</feature>
<evidence type="ECO:0000256" key="3">
    <source>
        <dbReference type="ARBA" id="ARBA00022448"/>
    </source>
</evidence>
<evidence type="ECO:0000256" key="10">
    <source>
        <dbReference type="ARBA" id="ARBA00023180"/>
    </source>
</evidence>
<keyword evidence="9 11" id="KW-0472">Membrane</keyword>
<feature type="transmembrane region" description="Helical" evidence="11">
    <location>
        <begin position="877"/>
        <end position="900"/>
    </location>
</feature>
<feature type="domain" description="ABC transmembrane type-1" evidence="13">
    <location>
        <begin position="914"/>
        <end position="1121"/>
    </location>
</feature>
<feature type="transmembrane region" description="Helical" evidence="11">
    <location>
        <begin position="236"/>
        <end position="261"/>
    </location>
</feature>
<evidence type="ECO:0000256" key="8">
    <source>
        <dbReference type="ARBA" id="ARBA00022989"/>
    </source>
</evidence>
<feature type="transmembrane region" description="Helical" evidence="11">
    <location>
        <begin position="46"/>
        <end position="69"/>
    </location>
</feature>
<evidence type="ECO:0000259" key="12">
    <source>
        <dbReference type="PROSITE" id="PS50893"/>
    </source>
</evidence>
<dbReference type="SMART" id="SM00382">
    <property type="entry name" value="AAA"/>
    <property type="match status" value="2"/>
</dbReference>
<dbReference type="PROSITE" id="PS50893">
    <property type="entry name" value="ABC_TRANSPORTER_2"/>
    <property type="match status" value="2"/>
</dbReference>
<evidence type="ECO:0000256" key="9">
    <source>
        <dbReference type="ARBA" id="ARBA00023136"/>
    </source>
</evidence>
<dbReference type="Proteomes" id="UP000001294">
    <property type="component" value="Unassembled WGS sequence"/>
</dbReference>
<dbReference type="GO" id="GO:0005886">
    <property type="term" value="C:plasma membrane"/>
    <property type="evidence" value="ECO:0007669"/>
    <property type="project" value="UniProtKB-SubCell"/>
</dbReference>
<dbReference type="InterPro" id="IPR011527">
    <property type="entry name" value="ABC1_TM_dom"/>
</dbReference>
<feature type="transmembrane region" description="Helical" evidence="11">
    <location>
        <begin position="492"/>
        <end position="510"/>
    </location>
</feature>
<feature type="domain" description="ABC transporter" evidence="12">
    <location>
        <begin position="574"/>
        <end position="797"/>
    </location>
</feature>
<accession>B6QLV6</accession>
<dbReference type="PROSITE" id="PS00211">
    <property type="entry name" value="ABC_TRANSPORTER_1"/>
    <property type="match status" value="2"/>
</dbReference>
<dbReference type="EMBL" id="DS995903">
    <property type="protein sequence ID" value="EEA22083.1"/>
    <property type="molecule type" value="Genomic_DNA"/>
</dbReference>
<proteinExistence type="inferred from homology"/>
<keyword evidence="6" id="KW-0547">Nucleotide-binding</keyword>
<dbReference type="InterPro" id="IPR044746">
    <property type="entry name" value="ABCC_6TM_D1"/>
</dbReference>
<dbReference type="CDD" id="cd18579">
    <property type="entry name" value="ABC_6TM_ABCC_D1"/>
    <property type="match status" value="1"/>
</dbReference>
<evidence type="ECO:0000256" key="4">
    <source>
        <dbReference type="ARBA" id="ARBA00022475"/>
    </source>
</evidence>
<evidence type="ECO:0000256" key="5">
    <source>
        <dbReference type="ARBA" id="ARBA00022692"/>
    </source>
</evidence>
<keyword evidence="15" id="KW-1185">Reference proteome</keyword>
<feature type="domain" description="ABC transporter" evidence="12">
    <location>
        <begin position="1159"/>
        <end position="1397"/>
    </location>
</feature>
<dbReference type="Pfam" id="PF00664">
    <property type="entry name" value="ABC_membrane"/>
    <property type="match status" value="2"/>
</dbReference>
<dbReference type="Pfam" id="PF00005">
    <property type="entry name" value="ABC_tran"/>
    <property type="match status" value="2"/>
</dbReference>
<dbReference type="FunFam" id="1.20.1560.10:FF:000055">
    <property type="entry name" value="ABC multidrug transporter (Eurofung)"/>
    <property type="match status" value="1"/>
</dbReference>
<protein>
    <submittedName>
        <fullName evidence="14">Multidrug resistance-associated protein, putative</fullName>
    </submittedName>
</protein>
<feature type="transmembrane region" description="Helical" evidence="11">
    <location>
        <begin position="112"/>
        <end position="131"/>
    </location>
</feature>
<sequence length="1400" mass="154809">MKCRAPLPQIGPLVLRYLLAEGLLLIGSAVRLSVLVQRPVLGTRSLLYFLKLVAATIFAVLELLALVFISTDHGETTHISIPAAVLSFLASLAIVILSHYEHTRSHRPSFLLAFYLCLTVLLRSVMARTYWSLETYRTLWQFLKMVGKQQTSTEAHTEKRSKEETAGFVSRSLFIWLNLLLWTGYRRALTALDLQPIDPNLYSSRLSVRFASISALSATSSFGLPGRTLLSLGRYLLFPIFPRLCLTGFTFAQPFITTALIRYLSDSMESKNDGYGLMGASLLVYGGIAVSNSRYSHLTYKSITIIRGGLVDAVFDKVLRLREDKEMESRALTLTINDVQRISSSLTYLHELWAGLLETGLATWLLWRQVGPSCLTVLGLALVSTAISTYIGKSTGKQQQKWMAATEKRIATTRKMLSSLKAIKTTGSEQRVSSTIQTLRVREFAASKMFRALLVGSVLSSYTTLTLSPVLVFGAYIGTMLSYQQNLDPSRLFSSLILISLLATPLIRILQMLPSLGAAKGCFERLDTFLQRPERSDFRQIPPTAVCSDGVTAGANIITEKGLHQSKPSQDIAVSIKNADFGWTTEAYLHDVSLKVLKGDHVVITGGTGSGKSLLMKALLGEVEFMAGTVRVSSARIGYCGQSIWLENALMLDNAFRCASDSEEWRHKILDACALTELLNTSDSGETIGSGGICLSGGERQRLGLARTIAQRPDIIILDDVFSALDKKTVKHIRERLFGPNGLLRLLQVTIIETTQDQRWATMADQVFRIDKSGGLSQCERDVAVVETMSSKGDIEAGETVITNTINVRQTKPARIDSSEEASRVKDRTVYRTYFGAIGLKNLSVFVLFGLAFAFCIKFPDIWAQWWSEDDQSSQKVGYWLGMYAMLQTLPLIMLCIWLGHLLLQIVPSSGVGLHLQLLKTVLNATFRFVSSTDSGDLLNRFNQDLMMIDMSLPLNLFNTIAELLTCVIQVVLVAVAAVYALAVLPALTTALYLIQHFYLRTSKQLRQHELQSKASLQTKLMETCAGLVTIRAHQWQSTFRSEFREHLDRSQEPIYLLYAVQCWLQLTLDLVVTALSVTVVGVALGIKDKTSLGAIGVAFLNLTTLGQTMTNLLTSWTSLEVSLGAIARIEEFKKHTPQETDTTSQIDVPLSWPESGEIKFEDTSSSYASAVEQSSWNIDGINLTIHPGEKVAICGRSGSGKSTLILTLLSLMENRKGTIMIDDIDISRLKPSLLRSRFHVISQDTYIHGDTVRDPFDPKGTSSNDKIWSTLEDCSLKQKIETSGGLDTPLTDISLSAGEMQLFALARTILNAEQSPGGIVLFDEATSSIDVETETKIMRLIRERLKEKTVLSILHRLETALEYDRVLVMDQGRVIHSGTPGEVVLEADLFSALRGQSGM</sequence>
<dbReference type="SUPFAM" id="SSF90123">
    <property type="entry name" value="ABC transporter transmembrane region"/>
    <property type="match status" value="2"/>
</dbReference>
<gene>
    <name evidence="14" type="ORF">PMAA_058630</name>
</gene>
<keyword evidence="10" id="KW-0325">Glycoprotein</keyword>
<dbReference type="InterPro" id="IPR017871">
    <property type="entry name" value="ABC_transporter-like_CS"/>
</dbReference>
<dbReference type="PANTHER" id="PTHR24223:SF399">
    <property type="entry name" value="ABC TRANSPORTER ATNG"/>
    <property type="match status" value="1"/>
</dbReference>
<evidence type="ECO:0000256" key="11">
    <source>
        <dbReference type="SAM" id="Phobius"/>
    </source>
</evidence>
<evidence type="ECO:0000313" key="14">
    <source>
        <dbReference type="EMBL" id="EEA22083.1"/>
    </source>
</evidence>
<evidence type="ECO:0000256" key="7">
    <source>
        <dbReference type="ARBA" id="ARBA00022840"/>
    </source>
</evidence>
<dbReference type="InterPro" id="IPR050173">
    <property type="entry name" value="ABC_transporter_C-like"/>
</dbReference>
<feature type="transmembrane region" description="Helical" evidence="11">
    <location>
        <begin position="979"/>
        <end position="1000"/>
    </location>
</feature>
<dbReference type="InterPro" id="IPR036640">
    <property type="entry name" value="ABC1_TM_sf"/>
</dbReference>
<feature type="transmembrane region" description="Helical" evidence="11">
    <location>
        <begin position="14"/>
        <end position="34"/>
    </location>
</feature>
<feature type="transmembrane region" description="Helical" evidence="11">
    <location>
        <begin position="273"/>
        <end position="291"/>
    </location>
</feature>